<dbReference type="KEGG" id="pco:PHACADRAFT_23653"/>
<dbReference type="RefSeq" id="XP_007389556.1">
    <property type="nucleotide sequence ID" value="XM_007389494.1"/>
</dbReference>
<proteinExistence type="predicted"/>
<keyword evidence="2" id="KW-1185">Reference proteome</keyword>
<accession>K5W8G2</accession>
<dbReference type="HOGENOM" id="CLU_015676_0_0_1"/>
<dbReference type="SUPFAM" id="SSF51905">
    <property type="entry name" value="FAD/NAD(P)-binding domain"/>
    <property type="match status" value="1"/>
</dbReference>
<dbReference type="AlphaFoldDB" id="K5W8G2"/>
<dbReference type="OrthoDB" id="2790434at2759"/>
<dbReference type="InParanoid" id="K5W8G2"/>
<name>K5W8G2_PHACS</name>
<gene>
    <name evidence="1" type="ORF">PHACADRAFT_23653</name>
</gene>
<reference evidence="1 2" key="1">
    <citation type="journal article" date="2012" name="BMC Genomics">
        <title>Comparative genomics of the white-rot fungi, Phanerochaete carnosa and P. chrysosporium, to elucidate the genetic basis of the distinct wood types they colonize.</title>
        <authorList>
            <person name="Suzuki H."/>
            <person name="MacDonald J."/>
            <person name="Syed K."/>
            <person name="Salamov A."/>
            <person name="Hori C."/>
            <person name="Aerts A."/>
            <person name="Henrissat B."/>
            <person name="Wiebenga A."/>
            <person name="vanKuyk P.A."/>
            <person name="Barry K."/>
            <person name="Lindquist E."/>
            <person name="LaButti K."/>
            <person name="Lapidus A."/>
            <person name="Lucas S."/>
            <person name="Coutinho P."/>
            <person name="Gong Y."/>
            <person name="Samejima M."/>
            <person name="Mahadevan R."/>
            <person name="Abou-Zaid M."/>
            <person name="de Vries R.P."/>
            <person name="Igarashi K."/>
            <person name="Yadav J.S."/>
            <person name="Grigoriev I.V."/>
            <person name="Master E.R."/>
        </authorList>
    </citation>
    <scope>NUCLEOTIDE SEQUENCE [LARGE SCALE GENOMIC DNA]</scope>
    <source>
        <strain evidence="1 2">HHB-10118-sp</strain>
    </source>
</reference>
<evidence type="ECO:0000313" key="2">
    <source>
        <dbReference type="Proteomes" id="UP000008370"/>
    </source>
</evidence>
<dbReference type="GeneID" id="18913654"/>
<evidence type="ECO:0008006" key="3">
    <source>
        <dbReference type="Google" id="ProtNLM"/>
    </source>
</evidence>
<organism evidence="1 2">
    <name type="scientific">Phanerochaete carnosa (strain HHB-10118-sp)</name>
    <name type="common">White-rot fungus</name>
    <name type="synonym">Peniophora carnosa</name>
    <dbReference type="NCBI Taxonomy" id="650164"/>
    <lineage>
        <taxon>Eukaryota</taxon>
        <taxon>Fungi</taxon>
        <taxon>Dikarya</taxon>
        <taxon>Basidiomycota</taxon>
        <taxon>Agaricomycotina</taxon>
        <taxon>Agaricomycetes</taxon>
        <taxon>Polyporales</taxon>
        <taxon>Phanerochaetaceae</taxon>
        <taxon>Phanerochaete</taxon>
    </lineage>
</organism>
<dbReference type="EMBL" id="JH930468">
    <property type="protein sequence ID" value="EKM60238.1"/>
    <property type="molecule type" value="Genomic_DNA"/>
</dbReference>
<dbReference type="Proteomes" id="UP000008370">
    <property type="component" value="Unassembled WGS sequence"/>
</dbReference>
<protein>
    <recommendedName>
        <fullName evidence="3">Flavin-containing monooxygenase</fullName>
    </recommendedName>
</protein>
<evidence type="ECO:0000313" key="1">
    <source>
        <dbReference type="EMBL" id="EKM60238.1"/>
    </source>
</evidence>
<dbReference type="InterPro" id="IPR036188">
    <property type="entry name" value="FAD/NAD-bd_sf"/>
</dbReference>
<sequence>MVQHLDREIFKGLKKVEYRLNNGKDDTGLLYPIYNHGRGFYLGLLFFLEFFGISAGSTWPIDAGACQKIIDGKIKMKSGTAVNRIIKTSIIFKDGSELPADIIIVATGFDDIHVPMQKIVSEDVATLIPTIFGLNEEGELRGPWHKSKDLPGLWPMMGNFAWACYFFKMMALQIKAKKEGLYGTCYAAPSF</sequence>